<evidence type="ECO:0000313" key="9">
    <source>
        <dbReference type="Proteomes" id="UP000316252"/>
    </source>
</evidence>
<comment type="similarity">
    <text evidence="1 4">Belongs to the PstS family.</text>
</comment>
<feature type="binding site" evidence="5">
    <location>
        <begin position="193"/>
        <end position="195"/>
    </location>
    <ligand>
        <name>phosphate</name>
        <dbReference type="ChEBI" id="CHEBI:43474"/>
    </ligand>
</feature>
<dbReference type="GO" id="GO:0043190">
    <property type="term" value="C:ATP-binding cassette (ABC) transporter complex"/>
    <property type="evidence" value="ECO:0007669"/>
    <property type="project" value="InterPro"/>
</dbReference>
<dbReference type="OrthoDB" id="9801510at2"/>
<gene>
    <name evidence="8" type="ORF">FJ657_06435</name>
</gene>
<feature type="chain" id="PRO_5039604695" description="Phosphate-binding protein" evidence="6">
    <location>
        <begin position="22"/>
        <end position="373"/>
    </location>
</feature>
<reference evidence="8 9" key="1">
    <citation type="submission" date="2019-06" db="EMBL/GenBank/DDBJ databases">
        <authorList>
            <person name="Li F."/>
        </authorList>
    </citation>
    <scope>NUCLEOTIDE SEQUENCE [LARGE SCALE GENOMIC DNA]</scope>
    <source>
        <strain evidence="8 9">10F1D-1</strain>
    </source>
</reference>
<dbReference type="PROSITE" id="PS51257">
    <property type="entry name" value="PROKAR_LIPOPROTEIN"/>
    <property type="match status" value="1"/>
</dbReference>
<sequence length="373" mass="37650">MKLTRSGSIAAIALVGAVALAGCATSGDSNAGSDSSKSAEATDYSKLAGTLTAGGSSAQANAQQAWTTAITAQAKGLTINYDKSQGSGGGVTNFTAGSYDFAGSDSPLKPEQTTAAEAVCGADGAVNLPIYLDGVAVIYNVEGASDLKLSGETIAKIFNLQITDWSDAAITKDNGGKALAAGPITTVARSDGSGTTQNFTNYLVGTQKANWPYEASNAWPVAGNVSKQQGGSGVVNTVKATAGAIGYADHSAIGDVKAAEIGVGSDFVKFSSEGAAKAFEVAAELKSNGVEGDLSQSIDYSKITTADAYPIPLLSYAITCKTFKDSKQADLVKGYLGFIASETGQKVAEKNAGSAALPASILTEINKTLSTIK</sequence>
<dbReference type="PANTHER" id="PTHR42996">
    <property type="entry name" value="PHOSPHATE-BINDING PROTEIN PSTS"/>
    <property type="match status" value="1"/>
</dbReference>
<feature type="binding site" evidence="5">
    <location>
        <position position="105"/>
    </location>
    <ligand>
        <name>phosphate</name>
        <dbReference type="ChEBI" id="CHEBI:43474"/>
    </ligand>
</feature>
<proteinExistence type="inferred from homology"/>
<dbReference type="CDD" id="cd13565">
    <property type="entry name" value="PBP2_PstS"/>
    <property type="match status" value="1"/>
</dbReference>
<keyword evidence="9" id="KW-1185">Reference proteome</keyword>
<evidence type="ECO:0000256" key="6">
    <source>
        <dbReference type="SAM" id="SignalP"/>
    </source>
</evidence>
<dbReference type="EMBL" id="VHQG01000002">
    <property type="protein sequence ID" value="TPW75523.1"/>
    <property type="molecule type" value="Genomic_DNA"/>
</dbReference>
<dbReference type="Gene3D" id="3.40.190.10">
    <property type="entry name" value="Periplasmic binding protein-like II"/>
    <property type="match status" value="2"/>
</dbReference>
<feature type="binding site" evidence="5">
    <location>
        <position position="87"/>
    </location>
    <ligand>
        <name>phosphate</name>
        <dbReference type="ChEBI" id="CHEBI:43474"/>
    </ligand>
</feature>
<keyword evidence="6" id="KW-0732">Signal</keyword>
<dbReference type="InterPro" id="IPR050962">
    <property type="entry name" value="Phosphate-bind_PstS"/>
</dbReference>
<evidence type="ECO:0000256" key="1">
    <source>
        <dbReference type="ARBA" id="ARBA00008725"/>
    </source>
</evidence>
<accession>A0A506Y0V2</accession>
<dbReference type="GO" id="GO:0035435">
    <property type="term" value="P:phosphate ion transmembrane transport"/>
    <property type="evidence" value="ECO:0007669"/>
    <property type="project" value="InterPro"/>
</dbReference>
<keyword evidence="3 4" id="KW-0592">Phosphate transport</keyword>
<feature type="signal peptide" evidence="6">
    <location>
        <begin position="1"/>
        <end position="21"/>
    </location>
</feature>
<organism evidence="8 9">
    <name type="scientific">Schumannella soli</name>
    <dbReference type="NCBI Taxonomy" id="2590779"/>
    <lineage>
        <taxon>Bacteria</taxon>
        <taxon>Bacillati</taxon>
        <taxon>Actinomycetota</taxon>
        <taxon>Actinomycetes</taxon>
        <taxon>Micrococcales</taxon>
        <taxon>Microbacteriaceae</taxon>
        <taxon>Schumannella</taxon>
    </lineage>
</organism>
<feature type="binding site" evidence="5">
    <location>
        <begin position="56"/>
        <end position="58"/>
    </location>
    <ligand>
        <name>phosphate</name>
        <dbReference type="ChEBI" id="CHEBI:43474"/>
    </ligand>
</feature>
<comment type="caution">
    <text evidence="8">The sequence shown here is derived from an EMBL/GenBank/DDBJ whole genome shotgun (WGS) entry which is preliminary data.</text>
</comment>
<dbReference type="InterPro" id="IPR024370">
    <property type="entry name" value="PBP_domain"/>
</dbReference>
<evidence type="ECO:0000256" key="5">
    <source>
        <dbReference type="PIRSR" id="PIRSR002756-1"/>
    </source>
</evidence>
<dbReference type="GO" id="GO:0042301">
    <property type="term" value="F:phosphate ion binding"/>
    <property type="evidence" value="ECO:0007669"/>
    <property type="project" value="InterPro"/>
</dbReference>
<feature type="domain" description="PBP" evidence="7">
    <location>
        <begin position="47"/>
        <end position="342"/>
    </location>
</feature>
<evidence type="ECO:0000259" key="7">
    <source>
        <dbReference type="Pfam" id="PF12849"/>
    </source>
</evidence>
<evidence type="ECO:0000313" key="8">
    <source>
        <dbReference type="EMBL" id="TPW75523.1"/>
    </source>
</evidence>
<protein>
    <recommendedName>
        <fullName evidence="4">Phosphate-binding protein</fullName>
    </recommendedName>
</protein>
<keyword evidence="2 4" id="KW-0813">Transport</keyword>
<evidence type="ECO:0000256" key="3">
    <source>
        <dbReference type="ARBA" id="ARBA00022592"/>
    </source>
</evidence>
<dbReference type="InterPro" id="IPR005673">
    <property type="entry name" value="ABC_phos-bd_PstS"/>
</dbReference>
<dbReference type="SUPFAM" id="SSF53850">
    <property type="entry name" value="Periplasmic binding protein-like II"/>
    <property type="match status" value="1"/>
</dbReference>
<dbReference type="Proteomes" id="UP000316252">
    <property type="component" value="Unassembled WGS sequence"/>
</dbReference>
<dbReference type="RefSeq" id="WP_141162883.1">
    <property type="nucleotide sequence ID" value="NZ_VHQG01000002.1"/>
</dbReference>
<dbReference type="Pfam" id="PF12849">
    <property type="entry name" value="PBP_like_2"/>
    <property type="match status" value="1"/>
</dbReference>
<evidence type="ECO:0000256" key="2">
    <source>
        <dbReference type="ARBA" id="ARBA00022448"/>
    </source>
</evidence>
<dbReference type="PANTHER" id="PTHR42996:SF1">
    <property type="entry name" value="PHOSPHATE-BINDING PROTEIN PSTS"/>
    <property type="match status" value="1"/>
</dbReference>
<dbReference type="PIRSF" id="PIRSF002756">
    <property type="entry name" value="PstS"/>
    <property type="match status" value="1"/>
</dbReference>
<dbReference type="AlphaFoldDB" id="A0A506Y0V2"/>
<name>A0A506Y0V2_9MICO</name>
<evidence type="ECO:0000256" key="4">
    <source>
        <dbReference type="PIRNR" id="PIRNR002756"/>
    </source>
</evidence>